<feature type="transmembrane region" description="Helical" evidence="17">
    <location>
        <begin position="48"/>
        <end position="68"/>
    </location>
</feature>
<sequence length="226" mass="26900">MSLGKIGHFLIAAHFWFGCYYDWNYVKIPIEIHDMGDSSFNSKKLKFLTYWDALLQSTFFTICFLNDIFGTNEKYPKSTPFFRKLKDLLLPALAFPLAMFVGVTFWGLYFIDRELIFPRSIDPYFPWWLNHLMHTNIMFFIILELFTSYRKYPSRKLGLSILTLFMLLFKTIAEETIKIWVVCTTKLGIVLICDIRIYLRSFWCFVFIRLFNIIDIELVVLLYSGL</sequence>
<organism evidence="18 19">
    <name type="scientific">Rhynchophorus ferrugineus</name>
    <name type="common">Red palm weevil</name>
    <name type="synonym">Curculio ferrugineus</name>
    <dbReference type="NCBI Taxonomy" id="354439"/>
    <lineage>
        <taxon>Eukaryota</taxon>
        <taxon>Metazoa</taxon>
        <taxon>Ecdysozoa</taxon>
        <taxon>Arthropoda</taxon>
        <taxon>Hexapoda</taxon>
        <taxon>Insecta</taxon>
        <taxon>Pterygota</taxon>
        <taxon>Neoptera</taxon>
        <taxon>Endopterygota</taxon>
        <taxon>Coleoptera</taxon>
        <taxon>Polyphaga</taxon>
        <taxon>Cucujiformia</taxon>
        <taxon>Curculionidae</taxon>
        <taxon>Dryophthorinae</taxon>
        <taxon>Rhynchophorus</taxon>
    </lineage>
</organism>
<dbReference type="GO" id="GO:0016020">
    <property type="term" value="C:membrane"/>
    <property type="evidence" value="ECO:0007669"/>
    <property type="project" value="InterPro"/>
</dbReference>
<evidence type="ECO:0000313" key="19">
    <source>
        <dbReference type="Proteomes" id="UP000625711"/>
    </source>
</evidence>
<evidence type="ECO:0000256" key="4">
    <source>
        <dbReference type="ARBA" id="ARBA00022692"/>
    </source>
</evidence>
<dbReference type="EMBL" id="JAACXV010014584">
    <property type="protein sequence ID" value="KAF7265728.1"/>
    <property type="molecule type" value="Genomic_DNA"/>
</dbReference>
<comment type="catalytic activity">
    <reaction evidence="15">
        <text>13-(9Z-hexadecenoyloxy)-octadecanoate + H2O = 13-hydroxy-octadecanoate + (9Z)-hexadecenoate + H(+)</text>
        <dbReference type="Rhea" id="RHEA:52076"/>
        <dbReference type="ChEBI" id="CHEBI:15377"/>
        <dbReference type="ChEBI" id="CHEBI:15378"/>
        <dbReference type="ChEBI" id="CHEBI:32372"/>
        <dbReference type="ChEBI" id="CHEBI:136304"/>
        <dbReference type="ChEBI" id="CHEBI:136315"/>
    </reaction>
    <physiologicalReaction direction="left-to-right" evidence="15">
        <dbReference type="Rhea" id="RHEA:52077"/>
    </physiologicalReaction>
</comment>
<evidence type="ECO:0000256" key="6">
    <source>
        <dbReference type="ARBA" id="ARBA00023136"/>
    </source>
</evidence>
<evidence type="ECO:0000256" key="12">
    <source>
        <dbReference type="ARBA" id="ARBA00048800"/>
    </source>
</evidence>
<name>A0A834HQS8_RHYFE</name>
<comment type="caution">
    <text evidence="18">The sequence shown here is derived from an EMBL/GenBank/DDBJ whole genome shotgun (WGS) entry which is preliminary data.</text>
</comment>
<feature type="transmembrane region" description="Helical" evidence="17">
    <location>
        <begin position="206"/>
        <end position="225"/>
    </location>
</feature>
<dbReference type="InterPro" id="IPR006838">
    <property type="entry name" value="ADTRP_AIG1"/>
</dbReference>
<comment type="catalytic activity">
    <reaction evidence="9">
        <text>9-hexadecanoyloxy-octadecanoate + H2O = 9-hydroxy-octadecanoate + hexadecanoate + H(+)</text>
        <dbReference type="Rhea" id="RHEA:52052"/>
        <dbReference type="ChEBI" id="CHEBI:7896"/>
        <dbReference type="ChEBI" id="CHEBI:15377"/>
        <dbReference type="ChEBI" id="CHEBI:15378"/>
        <dbReference type="ChEBI" id="CHEBI:83670"/>
        <dbReference type="ChEBI" id="CHEBI:136286"/>
    </reaction>
    <physiologicalReaction direction="left-to-right" evidence="9">
        <dbReference type="Rhea" id="RHEA:52053"/>
    </physiologicalReaction>
</comment>
<comment type="catalytic activity">
    <reaction evidence="16">
        <text>12-(9Z-hexadecenoyloxy)-octadecanoate + H2O = 12-hydroxyoctadecanoate + (9Z)-hexadecenoate + H(+)</text>
        <dbReference type="Rhea" id="RHEA:52072"/>
        <dbReference type="ChEBI" id="CHEBI:15377"/>
        <dbReference type="ChEBI" id="CHEBI:15378"/>
        <dbReference type="ChEBI" id="CHEBI:32372"/>
        <dbReference type="ChEBI" id="CHEBI:84201"/>
        <dbReference type="ChEBI" id="CHEBI:136312"/>
    </reaction>
    <physiologicalReaction direction="left-to-right" evidence="16">
        <dbReference type="Rhea" id="RHEA:52073"/>
    </physiologicalReaction>
</comment>
<evidence type="ECO:0000256" key="7">
    <source>
        <dbReference type="ARBA" id="ARBA00047368"/>
    </source>
</evidence>
<dbReference type="PANTHER" id="PTHR10989">
    <property type="entry name" value="ANDROGEN-INDUCED PROTEIN 1-RELATED"/>
    <property type="match status" value="1"/>
</dbReference>
<feature type="transmembrane region" description="Helical" evidence="17">
    <location>
        <begin position="131"/>
        <end position="149"/>
    </location>
</feature>
<evidence type="ECO:0000256" key="9">
    <source>
        <dbReference type="ARBA" id="ARBA00047863"/>
    </source>
</evidence>
<gene>
    <name evidence="18" type="ORF">GWI33_020811</name>
</gene>
<evidence type="ECO:0000313" key="18">
    <source>
        <dbReference type="EMBL" id="KAF7265728.1"/>
    </source>
</evidence>
<accession>A0A834HQS8</accession>
<evidence type="ECO:0000256" key="10">
    <source>
        <dbReference type="ARBA" id="ARBA00048680"/>
    </source>
</evidence>
<evidence type="ECO:0000256" key="5">
    <source>
        <dbReference type="ARBA" id="ARBA00022989"/>
    </source>
</evidence>
<dbReference type="PANTHER" id="PTHR10989:SF16">
    <property type="entry name" value="AT02829P-RELATED"/>
    <property type="match status" value="1"/>
</dbReference>
<comment type="subcellular location">
    <subcellularLocation>
        <location evidence="2">Endomembrane system</location>
        <topology evidence="2">Multi-pass membrane protein</topology>
    </subcellularLocation>
</comment>
<comment type="catalytic activity">
    <reaction evidence="14">
        <text>13-(9Z-octadecenoyloxy)-octadecanoate + H2O = 13-hydroxy-octadecanoate + (9Z)-octadecenoate + H(+)</text>
        <dbReference type="Rhea" id="RHEA:52064"/>
        <dbReference type="ChEBI" id="CHEBI:15377"/>
        <dbReference type="ChEBI" id="CHEBI:15378"/>
        <dbReference type="ChEBI" id="CHEBI:30823"/>
        <dbReference type="ChEBI" id="CHEBI:136303"/>
        <dbReference type="ChEBI" id="CHEBI:136304"/>
    </reaction>
    <physiologicalReaction direction="left-to-right" evidence="14">
        <dbReference type="Rhea" id="RHEA:52065"/>
    </physiologicalReaction>
</comment>
<evidence type="ECO:0000256" key="16">
    <source>
        <dbReference type="ARBA" id="ARBA00049428"/>
    </source>
</evidence>
<comment type="catalytic activity">
    <reaction evidence="13">
        <text>9-octadecanoyloxy-octadecanoate + H2O = 9-hydroxy-octadecanoate + octadecanoate + H(+)</text>
        <dbReference type="Rhea" id="RHEA:52096"/>
        <dbReference type="ChEBI" id="CHEBI:15377"/>
        <dbReference type="ChEBI" id="CHEBI:15378"/>
        <dbReference type="ChEBI" id="CHEBI:25629"/>
        <dbReference type="ChEBI" id="CHEBI:136286"/>
        <dbReference type="ChEBI" id="CHEBI:136373"/>
    </reaction>
    <physiologicalReaction direction="left-to-right" evidence="13">
        <dbReference type="Rhea" id="RHEA:52097"/>
    </physiologicalReaction>
</comment>
<evidence type="ECO:0000256" key="11">
    <source>
        <dbReference type="ARBA" id="ARBA00048701"/>
    </source>
</evidence>
<comment type="catalytic activity">
    <reaction evidence="12">
        <text>9-(9Z-octadecenoyloxy)-octadecanoate + H2O = 9-hydroxy-octadecanoate + (9Z)-octadecenoate + H(+)</text>
        <dbReference type="Rhea" id="RHEA:52048"/>
        <dbReference type="ChEBI" id="CHEBI:15377"/>
        <dbReference type="ChEBI" id="CHEBI:15378"/>
        <dbReference type="ChEBI" id="CHEBI:30823"/>
        <dbReference type="ChEBI" id="CHEBI:136282"/>
        <dbReference type="ChEBI" id="CHEBI:136286"/>
    </reaction>
    <physiologicalReaction direction="left-to-right" evidence="12">
        <dbReference type="Rhea" id="RHEA:52049"/>
    </physiologicalReaction>
</comment>
<dbReference type="Proteomes" id="UP000625711">
    <property type="component" value="Unassembled WGS sequence"/>
</dbReference>
<evidence type="ECO:0000256" key="8">
    <source>
        <dbReference type="ARBA" id="ARBA00047427"/>
    </source>
</evidence>
<evidence type="ECO:0000256" key="17">
    <source>
        <dbReference type="SAM" id="Phobius"/>
    </source>
</evidence>
<evidence type="ECO:0000256" key="13">
    <source>
        <dbReference type="ARBA" id="ARBA00049221"/>
    </source>
</evidence>
<dbReference type="OrthoDB" id="1898221at2759"/>
<comment type="catalytic activity">
    <reaction evidence="8">
        <text>13-octadecanoyloxy-octadecanoate + H2O = 13-hydroxy-octadecanoate + octadecanoate + H(+)</text>
        <dbReference type="Rhea" id="RHEA:52084"/>
        <dbReference type="ChEBI" id="CHEBI:15377"/>
        <dbReference type="ChEBI" id="CHEBI:15378"/>
        <dbReference type="ChEBI" id="CHEBI:25629"/>
        <dbReference type="ChEBI" id="CHEBI:136304"/>
        <dbReference type="ChEBI" id="CHEBI:136335"/>
    </reaction>
    <physiologicalReaction direction="left-to-right" evidence="8">
        <dbReference type="Rhea" id="RHEA:52085"/>
    </physiologicalReaction>
</comment>
<keyword evidence="19" id="KW-1185">Reference proteome</keyword>
<dbReference type="AlphaFoldDB" id="A0A834HQS8"/>
<comment type="similarity">
    <text evidence="3">Belongs to the AIG1 family.</text>
</comment>
<comment type="catalytic activity">
    <reaction evidence="10">
        <text>12-octadecanoyloxy-octadecanoate + H2O = 12-hydroxyoctadecanoate + octadecanoate + H(+)</text>
        <dbReference type="Rhea" id="RHEA:52080"/>
        <dbReference type="ChEBI" id="CHEBI:15377"/>
        <dbReference type="ChEBI" id="CHEBI:15378"/>
        <dbReference type="ChEBI" id="CHEBI:25629"/>
        <dbReference type="ChEBI" id="CHEBI:84201"/>
        <dbReference type="ChEBI" id="CHEBI:136330"/>
    </reaction>
    <physiologicalReaction direction="left-to-right" evidence="10">
        <dbReference type="Rhea" id="RHEA:52081"/>
    </physiologicalReaction>
</comment>
<comment type="catalytic activity">
    <reaction evidence="7">
        <text>12-hexadecanoyloxy-octadecanoate + H2O = 12-hydroxyoctadecanoate + hexadecanoate + H(+)</text>
        <dbReference type="Rhea" id="RHEA:52056"/>
        <dbReference type="ChEBI" id="CHEBI:7896"/>
        <dbReference type="ChEBI" id="CHEBI:15377"/>
        <dbReference type="ChEBI" id="CHEBI:15378"/>
        <dbReference type="ChEBI" id="CHEBI:83677"/>
        <dbReference type="ChEBI" id="CHEBI:84201"/>
    </reaction>
    <physiologicalReaction direction="left-to-right" evidence="7">
        <dbReference type="Rhea" id="RHEA:52057"/>
    </physiologicalReaction>
</comment>
<keyword evidence="5 17" id="KW-1133">Transmembrane helix</keyword>
<reference evidence="18" key="1">
    <citation type="submission" date="2020-08" db="EMBL/GenBank/DDBJ databases">
        <title>Genome sequencing and assembly of the red palm weevil Rhynchophorus ferrugineus.</title>
        <authorList>
            <person name="Dias G.B."/>
            <person name="Bergman C.M."/>
            <person name="Manee M."/>
        </authorList>
    </citation>
    <scope>NUCLEOTIDE SEQUENCE</scope>
    <source>
        <strain evidence="18">AA-2017</strain>
        <tissue evidence="18">Whole larva</tissue>
    </source>
</reference>
<proteinExistence type="inferred from homology"/>
<keyword evidence="4 17" id="KW-0812">Transmembrane</keyword>
<evidence type="ECO:0000256" key="15">
    <source>
        <dbReference type="ARBA" id="ARBA00049322"/>
    </source>
</evidence>
<dbReference type="PROSITE" id="PS51257">
    <property type="entry name" value="PROKAR_LIPOPROTEIN"/>
    <property type="match status" value="1"/>
</dbReference>
<evidence type="ECO:0000256" key="2">
    <source>
        <dbReference type="ARBA" id="ARBA00004127"/>
    </source>
</evidence>
<evidence type="ECO:0000256" key="3">
    <source>
        <dbReference type="ARBA" id="ARBA00009300"/>
    </source>
</evidence>
<comment type="catalytic activity">
    <reaction evidence="1">
        <text>9-(9Z-hexadecenoyloxy)-octadecanoate + H2O = (9Z)-hexadecenoate + 9-hydroxy-octadecanoate + H(+)</text>
        <dbReference type="Rhea" id="RHEA:52068"/>
        <dbReference type="ChEBI" id="CHEBI:15377"/>
        <dbReference type="ChEBI" id="CHEBI:15378"/>
        <dbReference type="ChEBI" id="CHEBI:32372"/>
        <dbReference type="ChEBI" id="CHEBI:136286"/>
        <dbReference type="ChEBI" id="CHEBI:136309"/>
    </reaction>
    <physiologicalReaction direction="left-to-right" evidence="1">
        <dbReference type="Rhea" id="RHEA:52069"/>
    </physiologicalReaction>
</comment>
<keyword evidence="6 17" id="KW-0472">Membrane</keyword>
<dbReference type="Pfam" id="PF04750">
    <property type="entry name" value="Far-17a_AIG1"/>
    <property type="match status" value="1"/>
</dbReference>
<protein>
    <submittedName>
        <fullName evidence="18">Uncharacterized protein</fullName>
    </submittedName>
</protein>
<evidence type="ECO:0000256" key="1">
    <source>
        <dbReference type="ARBA" id="ARBA00000923"/>
    </source>
</evidence>
<evidence type="ECO:0000256" key="14">
    <source>
        <dbReference type="ARBA" id="ARBA00049296"/>
    </source>
</evidence>
<feature type="transmembrane region" description="Helical" evidence="17">
    <location>
        <begin position="88"/>
        <end position="111"/>
    </location>
</feature>
<dbReference type="GO" id="GO:0012505">
    <property type="term" value="C:endomembrane system"/>
    <property type="evidence" value="ECO:0007669"/>
    <property type="project" value="UniProtKB-SubCell"/>
</dbReference>
<comment type="catalytic activity">
    <reaction evidence="11">
        <text>12-(9Z-octadecenoyloxy)-octadecanoate + H2O = 12-hydroxyoctadecanoate + (9Z)-octadecenoate + H(+)</text>
        <dbReference type="Rhea" id="RHEA:52060"/>
        <dbReference type="ChEBI" id="CHEBI:15377"/>
        <dbReference type="ChEBI" id="CHEBI:15378"/>
        <dbReference type="ChEBI" id="CHEBI:30823"/>
        <dbReference type="ChEBI" id="CHEBI:84201"/>
        <dbReference type="ChEBI" id="CHEBI:136302"/>
    </reaction>
    <physiologicalReaction direction="left-to-right" evidence="11">
        <dbReference type="Rhea" id="RHEA:52061"/>
    </physiologicalReaction>
</comment>